<dbReference type="GO" id="GO:0003676">
    <property type="term" value="F:nucleic acid binding"/>
    <property type="evidence" value="ECO:0007669"/>
    <property type="project" value="InterPro"/>
</dbReference>
<dbReference type="Pfam" id="PF00271">
    <property type="entry name" value="Helicase_C"/>
    <property type="match status" value="1"/>
</dbReference>
<dbReference type="InterPro" id="IPR001650">
    <property type="entry name" value="Helicase_C-like"/>
</dbReference>
<dbReference type="GO" id="GO:0005524">
    <property type="term" value="F:ATP binding"/>
    <property type="evidence" value="ECO:0007669"/>
    <property type="project" value="UniProtKB-KW"/>
</dbReference>
<sequence>MSSALSLVSRGSVPVLQPVTSKVHADDTSPRCNTSSSANGAGSFPLAKPRALAGKRKGKLKDQTKQSEEEQLELDEVATPRKRARKRSTQEHSDDPGKQTPASKPKPSKKQRTSDPPKNPDDDLPPPLARLSRIFRAINTLHSLTCARRDGIPGGGGLVGWDILQKGCEDATGLSLPPLALVPLLPLTHPDLLTLIYTSSSSLSEHLSHTVGGVPLLRPEDDDVRLFIAIEGTGVAKISRKKEEGKARSGGGFFVASTDRNAGSGRGKMTQQHQSELSFSKEIARRNDAFSRRSWGWWEGFLKRHPATPQHDLLDGSSGVVVPRFTDTQLLALEEELEREGRVISPTILNDTDVQPTHAMNVATMSSGSSDSPAPNLVAERPESLLEVMTSLTAEPEYQEQLVEVITVEGRKPNTVEPTSDTFLPTTLATLSALNIPSIYLHQLSSFEHLRANRHLVLATGTGSGKSLVYWCWIAEGIEKGIDGDGWKAMVVYPTKALAQDQLRAMKEFLEAHPILSKYVKKGSPHYVEHFVATYDGDTPNDIRRAIRDNARVILTNPDTLHVAMLPNREMWGGWWRVLGTVVIDELHTHSGSFGSHTSHVFRRLRRMLRLHSTVDCRFLAASATLPDPAGHLRSLVGLEAEASVVAVEDDTSPSGPRHHAVWNPPLIDATRPGLGRRSCLTETAWVARRMVEAGVRCVIFCKYRRMLEILLKVIATDLERAGTPDLKTKFIGYRAGYMPEDRRRIERSLFSGEVMCVVATTALELGVDIGYLDAVIHMGFPFTMAGYIQQVGRAGRRYLDALSLLVCDHLDPVSQHYATFPRELVDGRPEAAPVDPWASQVVEGQIVCAAADGPVDLEVDWDVMSPSGTTEGVEVRDKAERMGWLREQCEQLLIRGPDGLYYVPQGDRWGDRPALKVSIRAIDDTTFLVVNMDTGGILEEIEHRRAIYDLYEGAVFLHQGESFMVVSLNVEKGVARVRQTNVSYITAQRDYTNVDVVRTRARRRCLVDGEPVRDGGQISQDFEEVPLESGSDVGVTVWGFYGDVKVQAQVYGYFKMDPHTRRILEAVDARAMPPFIINTVGTWFDVHPDTVHILPTKGIQMDWAVHSAAHAVMNVVRGEDGGVAHGEVRTECKYPLAERPRPARVTLYDTRPSGSGACRRLFLRLGDLIKQAYEIVEACPCTEEKGCKDCCMLSSCSEENKALTKDGAKFVLEGLMGTWY</sequence>
<organism evidence="6 7">
    <name type="scientific">Gonapodya prolifera (strain JEL478)</name>
    <name type="common">Monoblepharis prolifera</name>
    <dbReference type="NCBI Taxonomy" id="1344416"/>
    <lineage>
        <taxon>Eukaryota</taxon>
        <taxon>Fungi</taxon>
        <taxon>Fungi incertae sedis</taxon>
        <taxon>Chytridiomycota</taxon>
        <taxon>Chytridiomycota incertae sedis</taxon>
        <taxon>Monoblepharidomycetes</taxon>
        <taxon>Monoblepharidales</taxon>
        <taxon>Gonapodyaceae</taxon>
        <taxon>Gonapodya</taxon>
    </lineage>
</organism>
<feature type="compositionally biased region" description="Basic and acidic residues" evidence="3">
    <location>
        <begin position="88"/>
        <end position="97"/>
    </location>
</feature>
<dbReference type="InterPro" id="IPR011545">
    <property type="entry name" value="DEAD/DEAH_box_helicase_dom"/>
</dbReference>
<dbReference type="CDD" id="cd18797">
    <property type="entry name" value="SF2_C_Hrq"/>
    <property type="match status" value="1"/>
</dbReference>
<protein>
    <submittedName>
        <fullName evidence="6">p-loop containing nucleoside triphosphate hydrolase protein</fullName>
    </submittedName>
</protein>
<feature type="compositionally biased region" description="Polar residues" evidence="3">
    <location>
        <begin position="30"/>
        <end position="40"/>
    </location>
</feature>
<dbReference type="AlphaFoldDB" id="A0A139AW50"/>
<keyword evidence="2" id="KW-0067">ATP-binding</keyword>
<keyword evidence="6" id="KW-0378">Hydrolase</keyword>
<dbReference type="GO" id="GO:0043138">
    <property type="term" value="F:3'-5' DNA helicase activity"/>
    <property type="evidence" value="ECO:0007669"/>
    <property type="project" value="TreeGrafter"/>
</dbReference>
<evidence type="ECO:0000313" key="6">
    <source>
        <dbReference type="EMBL" id="KXS20937.1"/>
    </source>
</evidence>
<dbReference type="Proteomes" id="UP000070544">
    <property type="component" value="Unassembled WGS sequence"/>
</dbReference>
<evidence type="ECO:0000256" key="2">
    <source>
        <dbReference type="ARBA" id="ARBA00022840"/>
    </source>
</evidence>
<dbReference type="PROSITE" id="PS51192">
    <property type="entry name" value="HELICASE_ATP_BIND_1"/>
    <property type="match status" value="1"/>
</dbReference>
<dbReference type="GO" id="GO:0016787">
    <property type="term" value="F:hydrolase activity"/>
    <property type="evidence" value="ECO:0007669"/>
    <property type="project" value="UniProtKB-KW"/>
</dbReference>
<dbReference type="OMA" id="CEWGCPL"/>
<evidence type="ECO:0000259" key="4">
    <source>
        <dbReference type="PROSITE" id="PS51192"/>
    </source>
</evidence>
<dbReference type="OrthoDB" id="18781at2759"/>
<evidence type="ECO:0000256" key="3">
    <source>
        <dbReference type="SAM" id="MobiDB-lite"/>
    </source>
</evidence>
<dbReference type="GO" id="GO:0005634">
    <property type="term" value="C:nucleus"/>
    <property type="evidence" value="ECO:0007669"/>
    <property type="project" value="TreeGrafter"/>
</dbReference>
<dbReference type="Pfam" id="PF09369">
    <property type="entry name" value="MZB"/>
    <property type="match status" value="1"/>
</dbReference>
<reference evidence="6 7" key="1">
    <citation type="journal article" date="2015" name="Genome Biol. Evol.">
        <title>Phylogenomic analyses indicate that early fungi evolved digesting cell walls of algal ancestors of land plants.</title>
        <authorList>
            <person name="Chang Y."/>
            <person name="Wang S."/>
            <person name="Sekimoto S."/>
            <person name="Aerts A.L."/>
            <person name="Choi C."/>
            <person name="Clum A."/>
            <person name="LaButti K.M."/>
            <person name="Lindquist E.A."/>
            <person name="Yee Ngan C."/>
            <person name="Ohm R.A."/>
            <person name="Salamov A.A."/>
            <person name="Grigoriev I.V."/>
            <person name="Spatafora J.W."/>
            <person name="Berbee M.L."/>
        </authorList>
    </citation>
    <scope>NUCLEOTIDE SEQUENCE [LARGE SCALE GENOMIC DNA]</scope>
    <source>
        <strain evidence="6 7">JEL478</strain>
    </source>
</reference>
<dbReference type="EMBL" id="KQ965734">
    <property type="protein sequence ID" value="KXS20937.1"/>
    <property type="molecule type" value="Genomic_DNA"/>
</dbReference>
<proteinExistence type="predicted"/>
<dbReference type="SUPFAM" id="SSF52540">
    <property type="entry name" value="P-loop containing nucleoside triphosphate hydrolases"/>
    <property type="match status" value="1"/>
</dbReference>
<dbReference type="GO" id="GO:0036297">
    <property type="term" value="P:interstrand cross-link repair"/>
    <property type="evidence" value="ECO:0007669"/>
    <property type="project" value="TreeGrafter"/>
</dbReference>
<evidence type="ECO:0000259" key="5">
    <source>
        <dbReference type="PROSITE" id="PS51194"/>
    </source>
</evidence>
<accession>A0A139AW50</accession>
<dbReference type="STRING" id="1344416.A0A139AW50"/>
<feature type="domain" description="Helicase ATP-binding" evidence="4">
    <location>
        <begin position="447"/>
        <end position="644"/>
    </location>
</feature>
<dbReference type="SMART" id="SM00487">
    <property type="entry name" value="DEXDc"/>
    <property type="match status" value="1"/>
</dbReference>
<name>A0A139AW50_GONPJ</name>
<dbReference type="PANTHER" id="PTHR47957:SF3">
    <property type="entry name" value="ATP-DEPENDENT HELICASE HRQ1"/>
    <property type="match status" value="1"/>
</dbReference>
<gene>
    <name evidence="6" type="ORF">M427DRAFT_51887</name>
</gene>
<feature type="region of interest" description="Disordered" evidence="3">
    <location>
        <begin position="249"/>
        <end position="277"/>
    </location>
</feature>
<dbReference type="GO" id="GO:0006289">
    <property type="term" value="P:nucleotide-excision repair"/>
    <property type="evidence" value="ECO:0007669"/>
    <property type="project" value="TreeGrafter"/>
</dbReference>
<keyword evidence="1" id="KW-0547">Nucleotide-binding</keyword>
<dbReference type="SMART" id="SM00490">
    <property type="entry name" value="HELICc"/>
    <property type="match status" value="1"/>
</dbReference>
<keyword evidence="7" id="KW-1185">Reference proteome</keyword>
<evidence type="ECO:0000313" key="7">
    <source>
        <dbReference type="Proteomes" id="UP000070544"/>
    </source>
</evidence>
<evidence type="ECO:0000256" key="1">
    <source>
        <dbReference type="ARBA" id="ARBA00022741"/>
    </source>
</evidence>
<dbReference type="Gene3D" id="3.40.50.300">
    <property type="entry name" value="P-loop containing nucleotide triphosphate hydrolases"/>
    <property type="match status" value="2"/>
</dbReference>
<dbReference type="PROSITE" id="PS51194">
    <property type="entry name" value="HELICASE_CTER"/>
    <property type="match status" value="1"/>
</dbReference>
<dbReference type="InterPro" id="IPR027417">
    <property type="entry name" value="P-loop_NTPase"/>
</dbReference>
<feature type="compositionally biased region" description="Basic and acidic residues" evidence="3">
    <location>
        <begin position="112"/>
        <end position="121"/>
    </location>
</feature>
<dbReference type="Pfam" id="PF00270">
    <property type="entry name" value="DEAD"/>
    <property type="match status" value="1"/>
</dbReference>
<feature type="domain" description="Helicase C-terminal" evidence="5">
    <location>
        <begin position="686"/>
        <end position="843"/>
    </location>
</feature>
<feature type="region of interest" description="Disordered" evidence="3">
    <location>
        <begin position="1"/>
        <end position="128"/>
    </location>
</feature>
<dbReference type="InterPro" id="IPR014001">
    <property type="entry name" value="Helicase_ATP-bd"/>
</dbReference>
<dbReference type="PANTHER" id="PTHR47957">
    <property type="entry name" value="ATP-DEPENDENT HELICASE HRQ1"/>
    <property type="match status" value="1"/>
</dbReference>
<dbReference type="InterPro" id="IPR018973">
    <property type="entry name" value="MZB"/>
</dbReference>